<sequence>MPEPLSDEQIAHAPQGPDLARLAEQGHIRPVLIHPHPTLRHICNPVGRLDWSEVSRLAADLLATMYDAGGRGLAAPQIGETFRIFVMDSGWKTGTPCPRVVLDPEIAPMGGEVETVEEGCLSIPDLPVAMTRATTISMRCFDLTGALQLLTLTGIEARIAQHEADHLDGRLILDSLPDPENTDTR</sequence>
<name>A0ABX7JIZ3_9RHOB</name>
<dbReference type="PANTHER" id="PTHR10458">
    <property type="entry name" value="PEPTIDE DEFORMYLASE"/>
    <property type="match status" value="1"/>
</dbReference>
<feature type="binding site" evidence="2">
    <location>
        <position position="162"/>
    </location>
    <ligand>
        <name>Fe cation</name>
        <dbReference type="ChEBI" id="CHEBI:24875"/>
    </ligand>
</feature>
<comment type="similarity">
    <text evidence="1 2">Belongs to the polypeptide deformylase family.</text>
</comment>
<organism evidence="3 4">
    <name type="scientific">Paracoccus methylovorus</name>
    <dbReference type="NCBI Taxonomy" id="2812658"/>
    <lineage>
        <taxon>Bacteria</taxon>
        <taxon>Pseudomonadati</taxon>
        <taxon>Pseudomonadota</taxon>
        <taxon>Alphaproteobacteria</taxon>
        <taxon>Rhodobacterales</taxon>
        <taxon>Paracoccaceae</taxon>
        <taxon>Paracoccus</taxon>
    </lineage>
</organism>
<dbReference type="PRINTS" id="PR01576">
    <property type="entry name" value="PDEFORMYLASE"/>
</dbReference>
<dbReference type="HAMAP" id="MF_00163">
    <property type="entry name" value="Pep_deformylase"/>
    <property type="match status" value="1"/>
</dbReference>
<comment type="function">
    <text evidence="2">Removes the formyl group from the N-terminal Met of newly synthesized proteins. Requires at least a dipeptide for an efficient rate of reaction. N-terminal L-methionine is a prerequisite for activity but the enzyme has broad specificity at other positions.</text>
</comment>
<evidence type="ECO:0000313" key="3">
    <source>
        <dbReference type="EMBL" id="QRZ13531.1"/>
    </source>
</evidence>
<comment type="catalytic activity">
    <reaction evidence="2">
        <text>N-terminal N-formyl-L-methionyl-[peptide] + H2O = N-terminal L-methionyl-[peptide] + formate</text>
        <dbReference type="Rhea" id="RHEA:24420"/>
        <dbReference type="Rhea" id="RHEA-COMP:10639"/>
        <dbReference type="Rhea" id="RHEA-COMP:10640"/>
        <dbReference type="ChEBI" id="CHEBI:15377"/>
        <dbReference type="ChEBI" id="CHEBI:15740"/>
        <dbReference type="ChEBI" id="CHEBI:49298"/>
        <dbReference type="ChEBI" id="CHEBI:64731"/>
        <dbReference type="EC" id="3.5.1.88"/>
    </reaction>
</comment>
<keyword evidence="2" id="KW-0479">Metal-binding</keyword>
<dbReference type="EC" id="3.5.1.88" evidence="2"/>
<dbReference type="PIRSF" id="PIRSF004749">
    <property type="entry name" value="Pep_def"/>
    <property type="match status" value="1"/>
</dbReference>
<dbReference type="CDD" id="cd00487">
    <property type="entry name" value="Pep_deformylase"/>
    <property type="match status" value="1"/>
</dbReference>
<gene>
    <name evidence="2" type="primary">def</name>
    <name evidence="3" type="ORF">JWJ88_02375</name>
</gene>
<dbReference type="RefSeq" id="WP_205294524.1">
    <property type="nucleotide sequence ID" value="NZ_CP070368.1"/>
</dbReference>
<accession>A0ABX7JIZ3</accession>
<keyword evidence="2" id="KW-0378">Hydrolase</keyword>
<keyword evidence="2" id="KW-0648">Protein biosynthesis</keyword>
<proteinExistence type="inferred from homology"/>
<keyword evidence="2" id="KW-0408">Iron</keyword>
<comment type="cofactor">
    <cofactor evidence="2">
        <name>Fe(2+)</name>
        <dbReference type="ChEBI" id="CHEBI:29033"/>
    </cofactor>
    <text evidence="2">Binds 1 Fe(2+) ion.</text>
</comment>
<evidence type="ECO:0000313" key="4">
    <source>
        <dbReference type="Proteomes" id="UP000663629"/>
    </source>
</evidence>
<dbReference type="EMBL" id="CP070368">
    <property type="protein sequence ID" value="QRZ13531.1"/>
    <property type="molecule type" value="Genomic_DNA"/>
</dbReference>
<protein>
    <recommendedName>
        <fullName evidence="2">Peptide deformylase</fullName>
        <shortName evidence="2">PDF</shortName>
        <ecNumber evidence="2">3.5.1.88</ecNumber>
    </recommendedName>
    <alternativeName>
        <fullName evidence="2">Polypeptide deformylase</fullName>
    </alternativeName>
</protein>
<dbReference type="Pfam" id="PF01327">
    <property type="entry name" value="Pep_deformylase"/>
    <property type="match status" value="1"/>
</dbReference>
<evidence type="ECO:0000256" key="1">
    <source>
        <dbReference type="ARBA" id="ARBA00010759"/>
    </source>
</evidence>
<feature type="binding site" evidence="2">
    <location>
        <position position="120"/>
    </location>
    <ligand>
        <name>Fe cation</name>
        <dbReference type="ChEBI" id="CHEBI:24875"/>
    </ligand>
</feature>
<dbReference type="Gene3D" id="3.90.45.10">
    <property type="entry name" value="Peptide deformylase"/>
    <property type="match status" value="1"/>
</dbReference>
<dbReference type="PANTHER" id="PTHR10458:SF22">
    <property type="entry name" value="PEPTIDE DEFORMYLASE"/>
    <property type="match status" value="1"/>
</dbReference>
<dbReference type="SUPFAM" id="SSF56420">
    <property type="entry name" value="Peptide deformylase"/>
    <property type="match status" value="1"/>
</dbReference>
<dbReference type="NCBIfam" id="NF001159">
    <property type="entry name" value="PRK00150.1-3"/>
    <property type="match status" value="1"/>
</dbReference>
<keyword evidence="4" id="KW-1185">Reference proteome</keyword>
<feature type="active site" evidence="2">
    <location>
        <position position="163"/>
    </location>
</feature>
<reference evidence="3 4" key="1">
    <citation type="submission" date="2021-02" db="EMBL/GenBank/DDBJ databases">
        <title>Paracoccus methylovroum sp.nov., a new methanol and methylamine utilizing methylotrophic denitrifer.</title>
        <authorList>
            <person name="Timsy T."/>
            <person name="Behrendt U."/>
            <person name="Ulrich A."/>
            <person name="Spanner T."/>
            <person name="Foesel B.U."/>
            <person name="Horn M.A."/>
            <person name="Kolb S."/>
        </authorList>
    </citation>
    <scope>NUCLEOTIDE SEQUENCE [LARGE SCALE GENOMIC DNA]</scope>
    <source>
        <strain evidence="3 4">H4-D09</strain>
    </source>
</reference>
<dbReference type="InterPro" id="IPR023635">
    <property type="entry name" value="Peptide_deformylase"/>
</dbReference>
<evidence type="ECO:0000256" key="2">
    <source>
        <dbReference type="HAMAP-Rule" id="MF_00163"/>
    </source>
</evidence>
<dbReference type="InterPro" id="IPR036821">
    <property type="entry name" value="Peptide_deformylase_sf"/>
</dbReference>
<dbReference type="Proteomes" id="UP000663629">
    <property type="component" value="Chromosome 1"/>
</dbReference>
<feature type="binding site" evidence="2">
    <location>
        <position position="166"/>
    </location>
    <ligand>
        <name>Fe cation</name>
        <dbReference type="ChEBI" id="CHEBI:24875"/>
    </ligand>
</feature>